<dbReference type="Proteomes" id="UP000628775">
    <property type="component" value="Unassembled WGS sequence"/>
</dbReference>
<comment type="caution">
    <text evidence="8">The sequence shown here is derived from an EMBL/GenBank/DDBJ whole genome shotgun (WGS) entry which is preliminary data.</text>
</comment>
<gene>
    <name evidence="8" type="ORF">GCM10011391_07070</name>
</gene>
<dbReference type="GO" id="GO:0016020">
    <property type="term" value="C:membrane"/>
    <property type="evidence" value="ECO:0007669"/>
    <property type="project" value="UniProtKB-SubCell"/>
</dbReference>
<feature type="transmembrane region" description="Helical" evidence="6">
    <location>
        <begin position="131"/>
        <end position="159"/>
    </location>
</feature>
<name>A0A8J2VIP1_9BACL</name>
<comment type="subcellular location">
    <subcellularLocation>
        <location evidence="1">Membrane</location>
        <topology evidence="1">Multi-pass membrane protein</topology>
    </subcellularLocation>
</comment>
<protein>
    <submittedName>
        <fullName evidence="8">Cytochrome C biogenesis protein CcdA</fullName>
    </submittedName>
</protein>
<keyword evidence="3 6" id="KW-0812">Transmembrane</keyword>
<dbReference type="EMBL" id="BMIR01000002">
    <property type="protein sequence ID" value="GGE30985.1"/>
    <property type="molecule type" value="Genomic_DNA"/>
</dbReference>
<proteinExistence type="inferred from homology"/>
<accession>A0A8J2VIP1</accession>
<dbReference type="Pfam" id="PF02683">
    <property type="entry name" value="DsbD_TM"/>
    <property type="match status" value="1"/>
</dbReference>
<sequence>MTEQIYVGSVFAAGVLSFFSPCILPLLPVYLAFLGSSETGNRFNSWQLWRMKLSPVLIIRTLLFILGLSMVFVVLGFGAGSLGTVLNSSLFITICGIIVILFGIYQTGIFKLKFLEREKKLSADFQKNRGFFGAFLLGFTFSFGWTPCIGPVLAAVLSLSASGGSVASGGIYMLVYALGLAIPFFVMALFSDLLLTKMRKLYKHMNALKIVSSAVLILMGILLVTNKLNDITSYFQY</sequence>
<evidence type="ECO:0000256" key="4">
    <source>
        <dbReference type="ARBA" id="ARBA00022989"/>
    </source>
</evidence>
<evidence type="ECO:0000256" key="6">
    <source>
        <dbReference type="SAM" id="Phobius"/>
    </source>
</evidence>
<evidence type="ECO:0000313" key="8">
    <source>
        <dbReference type="EMBL" id="GGE30985.1"/>
    </source>
</evidence>
<feature type="transmembrane region" description="Helical" evidence="6">
    <location>
        <begin position="56"/>
        <end position="78"/>
    </location>
</feature>
<evidence type="ECO:0000256" key="1">
    <source>
        <dbReference type="ARBA" id="ARBA00004141"/>
    </source>
</evidence>
<feature type="transmembrane region" description="Helical" evidence="6">
    <location>
        <begin position="6"/>
        <end position="35"/>
    </location>
</feature>
<dbReference type="PANTHER" id="PTHR31272">
    <property type="entry name" value="CYTOCHROME C-TYPE BIOGENESIS PROTEIN HI_1454-RELATED"/>
    <property type="match status" value="1"/>
</dbReference>
<feature type="transmembrane region" description="Helical" evidence="6">
    <location>
        <begin position="90"/>
        <end position="110"/>
    </location>
</feature>
<reference evidence="8" key="2">
    <citation type="submission" date="2020-09" db="EMBL/GenBank/DDBJ databases">
        <authorList>
            <person name="Sun Q."/>
            <person name="Zhou Y."/>
        </authorList>
    </citation>
    <scope>NUCLEOTIDE SEQUENCE</scope>
    <source>
        <strain evidence="8">CGMCC 1.15371</strain>
    </source>
</reference>
<keyword evidence="4 6" id="KW-1133">Transmembrane helix</keyword>
<dbReference type="InterPro" id="IPR003834">
    <property type="entry name" value="Cyt_c_assmbl_TM_dom"/>
</dbReference>
<dbReference type="RefSeq" id="WP_188689250.1">
    <property type="nucleotide sequence ID" value="NZ_BMIR01000002.1"/>
</dbReference>
<feature type="domain" description="Cytochrome C biogenesis protein transmembrane" evidence="7">
    <location>
        <begin position="6"/>
        <end position="225"/>
    </location>
</feature>
<evidence type="ECO:0000259" key="7">
    <source>
        <dbReference type="Pfam" id="PF02683"/>
    </source>
</evidence>
<evidence type="ECO:0000256" key="5">
    <source>
        <dbReference type="ARBA" id="ARBA00023136"/>
    </source>
</evidence>
<evidence type="ECO:0000256" key="2">
    <source>
        <dbReference type="ARBA" id="ARBA00006143"/>
    </source>
</evidence>
<keyword evidence="5 6" id="KW-0472">Membrane</keyword>
<dbReference type="PANTHER" id="PTHR31272:SF4">
    <property type="entry name" value="CYTOCHROME C-TYPE BIOGENESIS PROTEIN HI_1454-RELATED"/>
    <property type="match status" value="1"/>
</dbReference>
<evidence type="ECO:0000256" key="3">
    <source>
        <dbReference type="ARBA" id="ARBA00022692"/>
    </source>
</evidence>
<dbReference type="InterPro" id="IPR051790">
    <property type="entry name" value="Cytochrome_c-biogenesis_DsbD"/>
</dbReference>
<organism evidence="8 9">
    <name type="scientific">Pullulanibacillus camelliae</name>
    <dbReference type="NCBI Taxonomy" id="1707096"/>
    <lineage>
        <taxon>Bacteria</taxon>
        <taxon>Bacillati</taxon>
        <taxon>Bacillota</taxon>
        <taxon>Bacilli</taxon>
        <taxon>Bacillales</taxon>
        <taxon>Sporolactobacillaceae</taxon>
        <taxon>Pullulanibacillus</taxon>
    </lineage>
</organism>
<feature type="transmembrane region" description="Helical" evidence="6">
    <location>
        <begin position="171"/>
        <end position="195"/>
    </location>
</feature>
<comment type="similarity">
    <text evidence="2">Belongs to the DsbD family.</text>
</comment>
<keyword evidence="9" id="KW-1185">Reference proteome</keyword>
<dbReference type="GO" id="GO:0017004">
    <property type="term" value="P:cytochrome complex assembly"/>
    <property type="evidence" value="ECO:0007669"/>
    <property type="project" value="InterPro"/>
</dbReference>
<reference evidence="8" key="1">
    <citation type="journal article" date="2014" name="Int. J. Syst. Evol. Microbiol.">
        <title>Complete genome sequence of Corynebacterium casei LMG S-19264T (=DSM 44701T), isolated from a smear-ripened cheese.</title>
        <authorList>
            <consortium name="US DOE Joint Genome Institute (JGI-PGF)"/>
            <person name="Walter F."/>
            <person name="Albersmeier A."/>
            <person name="Kalinowski J."/>
            <person name="Ruckert C."/>
        </authorList>
    </citation>
    <scope>NUCLEOTIDE SEQUENCE</scope>
    <source>
        <strain evidence="8">CGMCC 1.15371</strain>
    </source>
</reference>
<evidence type="ECO:0000313" key="9">
    <source>
        <dbReference type="Proteomes" id="UP000628775"/>
    </source>
</evidence>
<dbReference type="AlphaFoldDB" id="A0A8J2VIP1"/>
<feature type="transmembrane region" description="Helical" evidence="6">
    <location>
        <begin position="207"/>
        <end position="225"/>
    </location>
</feature>